<dbReference type="PRINTS" id="PR00205">
    <property type="entry name" value="CADHERIN"/>
</dbReference>
<comment type="caution">
    <text evidence="16">The sequence shown here is derived from an EMBL/GenBank/DDBJ whole genome shotgun (WGS) entry which is preliminary data.</text>
</comment>
<feature type="domain" description="Cadherin" evidence="15">
    <location>
        <begin position="937"/>
        <end position="1045"/>
    </location>
</feature>
<feature type="domain" description="Cadherin" evidence="15">
    <location>
        <begin position="1046"/>
        <end position="1153"/>
    </location>
</feature>
<dbReference type="InterPro" id="IPR015919">
    <property type="entry name" value="Cadherin-like_sf"/>
</dbReference>
<accession>A0AA47MQB3</accession>
<sequence>MEQRGREAWRQRRWCVVLVAVLNLLRSGALAQIRYSVYEEVNEGTVVGNIAKDLGLDRSTLNSRGYRIVAGSNDPLFQVNTNDGILYVSRKIDREEVCERNINCVINLKSVLENPLEIHYVSVEILDVNDHSPSFPEKEKNLEIFESALPGARLQLQAARDPDGGQFSVQGYKLSHNEHFRVEVKDRGEDRKVPFLVLQKQLDRETLARHRLVLTALDGGKPAKSGTVDINVNVLDVNDNSPVFEKEVYSATLIENTSIGSIVIQVNATDLDLDANAEVVYSFGNEVDVKLTELFSVDSLTGEIRVEGLIDFENCKSYDIDIQASDKGTVPLTADKSVIITVVDVNDNAPEIEVTSFSSTVPEDARIGTTVALISVSDMDSGVNGKVICTVKEDVPFTLSPSLQENMYTLVTKSKLDREQRSQYHVTVVARDAGVPPLSSEMTISVVVSDVNDNYPEFSLSPYTFYINENNIAGGSVFSVKASDVDEGDNALISYHILRDRGERSKIASFLNINSESGDVLALKSLDFETLKTFNLKVVATDSGSPSLSRNTTINVFVLDQNDNTPVILYPVNANGSAEGVEEVPRNVHAGHLVTKVRAYDADIGYNGWLLFSLQEVSDHSLFGLDRYTGQIRTLRSFTETDEAQHKLVILVKDNGNVSLSATATVVVKLVEPKEAISASDVKSAATDIGDSGVTFYLMITLASVSTLFCISIIVLVVMQCSKPRELAAAKYLQETNYDGTLCHSIQYRSGEKRYMLVGPRMSIGSTIVPGSNGNTLVVPDRRSTSAEAIYRRTLRCMCDTMEQRGREAWRQRRWCVVLVAVLNLLRSGALAQIRYSVYEEVNEGTVVGNIAKDLGLDRSTLNSRGYRIVAGSNDPLFQVNTNDGILYVSRKIDREEVCERNINCVINLKSVLEHPLEIHYVSVEILDVNDHSPSFPEKEKNLEIFESALPGARLQLQAARDPDGGQFSVQGYKLSHNEHFRVEVKDRGEDRKVPFLVLQKQLDRETVAKHRLVLTALDGGKPAKSGAVEINVDVLDVNDNSPVFEKEVYSTTVIENTSIGSIVIQVNATDLDLDANGEVVYSFGNEVDVKLTELFSVDSLTGEIRVEGLIDFEKSNSYEIDIQASDKGQVPFTADRSVIITVVDVNDNAPEIEVTSFSSTVPEDARIGTTVALISVSDLDSGVNGKVICTVKEDVPFILSPSLQDNMYALVTKSKLDREQRSQYHVTVVARDAGVPPLSSEKTIRVVVSDVNDNYPEFSLSPYNFYINENNIAGGSVFSVKASDVDEGDNALISYQILRDGGERSKIASFLNINSESGDVLALTSLDFETLKTFNLKVVATDSGSPSLSRNVTINVFVLDQNDNTPVILYPVIANGSAEGVEEVPRNVHAGHLVTKVRAYDADIGYNGWLLFSLQEVSDHSLFGLDRYTGQIRTLRSFTETDEAQHKLVILVKDNGNVSLSATATVVVKLVEPKEAISASDVKSAATDIGDSGVTFYLMITLASVSTLFLISIIVLIVMQCSKPRELAAAKYLQETNYDGTLCHSIQYRSGEKRYMLVGPRMSIGSTIVPGSNGNTLVVPDRRSTSAEATVQFLITRCQCTIKSCF</sequence>
<keyword evidence="3" id="KW-1003">Cell membrane</keyword>
<dbReference type="PROSITE" id="PS50268">
    <property type="entry name" value="CADHERIN_2"/>
    <property type="match status" value="12"/>
</dbReference>
<evidence type="ECO:0000313" key="17">
    <source>
        <dbReference type="Proteomes" id="UP001174136"/>
    </source>
</evidence>
<dbReference type="Gene3D" id="2.60.40.60">
    <property type="entry name" value="Cadherins"/>
    <property type="match status" value="12"/>
</dbReference>
<feature type="domain" description="Cadherin" evidence="15">
    <location>
        <begin position="830"/>
        <end position="936"/>
    </location>
</feature>
<feature type="signal peptide" evidence="14">
    <location>
        <begin position="1"/>
        <end position="31"/>
    </location>
</feature>
<dbReference type="PANTHER" id="PTHR24028:SF290">
    <property type="entry name" value="PROTOCADHERIN 2 ALPHA A 15-RELATED"/>
    <property type="match status" value="1"/>
</dbReference>
<dbReference type="GO" id="GO:0005886">
    <property type="term" value="C:plasma membrane"/>
    <property type="evidence" value="ECO:0007669"/>
    <property type="project" value="UniProtKB-SubCell"/>
</dbReference>
<feature type="domain" description="Cadherin" evidence="15">
    <location>
        <begin position="245"/>
        <end position="352"/>
    </location>
</feature>
<dbReference type="FunFam" id="2.60.40.60:FF:000001">
    <property type="entry name" value="Protocadherin alpha 2"/>
    <property type="match status" value="2"/>
</dbReference>
<evidence type="ECO:0000256" key="11">
    <source>
        <dbReference type="ARBA" id="ARBA00023180"/>
    </source>
</evidence>
<dbReference type="InterPro" id="IPR020894">
    <property type="entry name" value="Cadherin_CS"/>
</dbReference>
<keyword evidence="5 14" id="KW-0732">Signal</keyword>
<evidence type="ECO:0000256" key="4">
    <source>
        <dbReference type="ARBA" id="ARBA00022692"/>
    </source>
</evidence>
<keyword evidence="10 13" id="KW-0472">Membrane</keyword>
<keyword evidence="8" id="KW-0130">Cell adhesion</keyword>
<evidence type="ECO:0000256" key="2">
    <source>
        <dbReference type="ARBA" id="ARBA00004251"/>
    </source>
</evidence>
<feature type="domain" description="Cadherin" evidence="15">
    <location>
        <begin position="1154"/>
        <end position="1259"/>
    </location>
</feature>
<dbReference type="SMART" id="SM00112">
    <property type="entry name" value="CA"/>
    <property type="match status" value="12"/>
</dbReference>
<dbReference type="SUPFAM" id="SSF49313">
    <property type="entry name" value="Cadherin-like"/>
    <property type="match status" value="12"/>
</dbReference>
<evidence type="ECO:0000256" key="3">
    <source>
        <dbReference type="ARBA" id="ARBA00022475"/>
    </source>
</evidence>
<feature type="domain" description="Cadherin" evidence="15">
    <location>
        <begin position="1260"/>
        <end position="1369"/>
    </location>
</feature>
<dbReference type="Pfam" id="PF08266">
    <property type="entry name" value="Cadherin_2"/>
    <property type="match status" value="2"/>
</dbReference>
<feature type="domain" description="Cadherin" evidence="15">
    <location>
        <begin position="1384"/>
        <end position="1483"/>
    </location>
</feature>
<dbReference type="PANTHER" id="PTHR24028">
    <property type="entry name" value="CADHERIN-87A"/>
    <property type="match status" value="1"/>
</dbReference>
<feature type="domain" description="Cadherin" evidence="15">
    <location>
        <begin position="29"/>
        <end position="135"/>
    </location>
</feature>
<evidence type="ECO:0000256" key="10">
    <source>
        <dbReference type="ARBA" id="ARBA00023136"/>
    </source>
</evidence>
<dbReference type="Proteomes" id="UP001174136">
    <property type="component" value="Unassembled WGS sequence"/>
</dbReference>
<keyword evidence="6" id="KW-0677">Repeat</keyword>
<dbReference type="InterPro" id="IPR032455">
    <property type="entry name" value="Cadherin_C"/>
</dbReference>
<evidence type="ECO:0000256" key="5">
    <source>
        <dbReference type="ARBA" id="ARBA00022729"/>
    </source>
</evidence>
<keyword evidence="4 13" id="KW-0812">Transmembrane</keyword>
<reference evidence="16" key="1">
    <citation type="journal article" date="2023" name="Front. Mar. Sci.">
        <title>A new Merluccius polli reference genome to investigate the effects of global change in West African waters.</title>
        <authorList>
            <person name="Mateo J.L."/>
            <person name="Blanco-Fernandez C."/>
            <person name="Garcia-Vazquez E."/>
            <person name="Machado-Schiaffino G."/>
        </authorList>
    </citation>
    <scope>NUCLEOTIDE SEQUENCE</scope>
    <source>
        <strain evidence="16">C29</strain>
        <tissue evidence="16">Fin</tissue>
    </source>
</reference>
<dbReference type="GO" id="GO:0005509">
    <property type="term" value="F:calcium ion binding"/>
    <property type="evidence" value="ECO:0007669"/>
    <property type="project" value="UniProtKB-UniRule"/>
</dbReference>
<dbReference type="InterPro" id="IPR013164">
    <property type="entry name" value="Cadherin_N"/>
</dbReference>
<feature type="domain" description="Cadherin" evidence="15">
    <location>
        <begin position="136"/>
        <end position="244"/>
    </location>
</feature>
<organism evidence="16 17">
    <name type="scientific">Merluccius polli</name>
    <name type="common">Benguela hake</name>
    <name type="synonym">Merluccius cadenati</name>
    <dbReference type="NCBI Taxonomy" id="89951"/>
    <lineage>
        <taxon>Eukaryota</taxon>
        <taxon>Metazoa</taxon>
        <taxon>Chordata</taxon>
        <taxon>Craniata</taxon>
        <taxon>Vertebrata</taxon>
        <taxon>Euteleostomi</taxon>
        <taxon>Actinopterygii</taxon>
        <taxon>Neopterygii</taxon>
        <taxon>Teleostei</taxon>
        <taxon>Neoteleostei</taxon>
        <taxon>Acanthomorphata</taxon>
        <taxon>Zeiogadaria</taxon>
        <taxon>Gadariae</taxon>
        <taxon>Gadiformes</taxon>
        <taxon>Gadoidei</taxon>
        <taxon>Merlucciidae</taxon>
        <taxon>Merluccius</taxon>
    </lineage>
</organism>
<feature type="domain" description="Cadherin" evidence="15">
    <location>
        <begin position="353"/>
        <end position="458"/>
    </location>
</feature>
<dbReference type="GO" id="GO:0007156">
    <property type="term" value="P:homophilic cell adhesion via plasma membrane adhesion molecules"/>
    <property type="evidence" value="ECO:0007669"/>
    <property type="project" value="InterPro"/>
</dbReference>
<evidence type="ECO:0000256" key="12">
    <source>
        <dbReference type="PROSITE-ProRule" id="PRU00043"/>
    </source>
</evidence>
<proteinExistence type="predicted"/>
<evidence type="ECO:0000259" key="15">
    <source>
        <dbReference type="PROSITE" id="PS50268"/>
    </source>
</evidence>
<dbReference type="Pfam" id="PF16492">
    <property type="entry name" value="Cadherin_C_2"/>
    <property type="match status" value="2"/>
</dbReference>
<keyword evidence="7 12" id="KW-0106">Calcium</keyword>
<feature type="transmembrane region" description="Helical" evidence="13">
    <location>
        <begin position="696"/>
        <end position="718"/>
    </location>
</feature>
<dbReference type="GO" id="GO:0009653">
    <property type="term" value="P:anatomical structure morphogenesis"/>
    <property type="evidence" value="ECO:0007669"/>
    <property type="project" value="UniProtKB-ARBA"/>
</dbReference>
<evidence type="ECO:0000256" key="7">
    <source>
        <dbReference type="ARBA" id="ARBA00022837"/>
    </source>
</evidence>
<feature type="domain" description="Cadherin" evidence="15">
    <location>
        <begin position="583"/>
        <end position="682"/>
    </location>
</feature>
<evidence type="ECO:0000256" key="8">
    <source>
        <dbReference type="ARBA" id="ARBA00022889"/>
    </source>
</evidence>
<evidence type="ECO:0000256" key="6">
    <source>
        <dbReference type="ARBA" id="ARBA00022737"/>
    </source>
</evidence>
<dbReference type="InterPro" id="IPR050174">
    <property type="entry name" value="Protocadherin/Cadherin-CA"/>
</dbReference>
<name>A0AA47MQB3_MERPO</name>
<dbReference type="FunFam" id="2.60.40.60:FF:000004">
    <property type="entry name" value="Protocadherin 1 gamma 2"/>
    <property type="match status" value="2"/>
</dbReference>
<dbReference type="InterPro" id="IPR002126">
    <property type="entry name" value="Cadherin-like_dom"/>
</dbReference>
<dbReference type="FunFam" id="2.60.40.60:FF:000129">
    <property type="entry name" value="protocadherin alpha-C2 isoform X1"/>
    <property type="match status" value="2"/>
</dbReference>
<dbReference type="FunFam" id="2.60.40.60:FF:000006">
    <property type="entry name" value="Protocadherin alpha 2"/>
    <property type="match status" value="2"/>
</dbReference>
<feature type="chain" id="PRO_5041316428" evidence="14">
    <location>
        <begin position="32"/>
        <end position="1607"/>
    </location>
</feature>
<dbReference type="CDD" id="cd11304">
    <property type="entry name" value="Cadherin_repeat"/>
    <property type="match status" value="12"/>
</dbReference>
<feature type="transmembrane region" description="Helical" evidence="13">
    <location>
        <begin position="815"/>
        <end position="834"/>
    </location>
</feature>
<dbReference type="PROSITE" id="PS00232">
    <property type="entry name" value="CADHERIN_1"/>
    <property type="match status" value="7"/>
</dbReference>
<comment type="subcellular location">
    <subcellularLocation>
        <location evidence="2">Cell membrane</location>
        <topology evidence="2">Single-pass type I membrane protein</topology>
    </subcellularLocation>
</comment>
<protein>
    <submittedName>
        <fullName evidence="16">Protocadherin alpha-3</fullName>
    </submittedName>
</protein>
<gene>
    <name evidence="16" type="primary">PCDHB6_0</name>
    <name evidence="16" type="ORF">N1851_017109</name>
</gene>
<dbReference type="EMBL" id="JAOPHQ010003130">
    <property type="protein sequence ID" value="KAK0144539.1"/>
    <property type="molecule type" value="Genomic_DNA"/>
</dbReference>
<keyword evidence="17" id="KW-1185">Reference proteome</keyword>
<dbReference type="Pfam" id="PF00028">
    <property type="entry name" value="Cadherin"/>
    <property type="match status" value="10"/>
</dbReference>
<comment type="function">
    <text evidence="1">Potential calcium-dependent cell-adhesion protein. May be involved in the establishment and maintenance of specific neuronal connections in the brain.</text>
</comment>
<evidence type="ECO:0000256" key="14">
    <source>
        <dbReference type="SAM" id="SignalP"/>
    </source>
</evidence>
<evidence type="ECO:0000256" key="13">
    <source>
        <dbReference type="SAM" id="Phobius"/>
    </source>
</evidence>
<evidence type="ECO:0000256" key="1">
    <source>
        <dbReference type="ARBA" id="ARBA00003436"/>
    </source>
</evidence>
<dbReference type="FunFam" id="2.60.40.60:FF:000007">
    <property type="entry name" value="Protocadherin alpha 2"/>
    <property type="match status" value="2"/>
</dbReference>
<feature type="domain" description="Cadherin" evidence="15">
    <location>
        <begin position="459"/>
        <end position="568"/>
    </location>
</feature>
<feature type="transmembrane region" description="Helical" evidence="13">
    <location>
        <begin position="1497"/>
        <end position="1519"/>
    </location>
</feature>
<keyword evidence="11" id="KW-0325">Glycoprotein</keyword>
<keyword evidence="9 13" id="KW-1133">Transmembrane helix</keyword>
<evidence type="ECO:0000256" key="9">
    <source>
        <dbReference type="ARBA" id="ARBA00022989"/>
    </source>
</evidence>
<dbReference type="FunFam" id="2.60.40.60:FF:000002">
    <property type="entry name" value="Protocadherin alpha 2"/>
    <property type="match status" value="2"/>
</dbReference>
<evidence type="ECO:0000313" key="16">
    <source>
        <dbReference type="EMBL" id="KAK0144539.1"/>
    </source>
</evidence>